<gene>
    <name evidence="1" type="ORF">DHETER_LOCUS7007</name>
</gene>
<evidence type="ECO:0000313" key="1">
    <source>
        <dbReference type="EMBL" id="CAG8594874.1"/>
    </source>
</evidence>
<accession>A0ACA9MS80</accession>
<organism evidence="1 2">
    <name type="scientific">Dentiscutata heterogama</name>
    <dbReference type="NCBI Taxonomy" id="1316150"/>
    <lineage>
        <taxon>Eukaryota</taxon>
        <taxon>Fungi</taxon>
        <taxon>Fungi incertae sedis</taxon>
        <taxon>Mucoromycota</taxon>
        <taxon>Glomeromycotina</taxon>
        <taxon>Glomeromycetes</taxon>
        <taxon>Diversisporales</taxon>
        <taxon>Gigasporaceae</taxon>
        <taxon>Dentiscutata</taxon>
    </lineage>
</organism>
<name>A0ACA9MS80_9GLOM</name>
<dbReference type="Proteomes" id="UP000789702">
    <property type="component" value="Unassembled WGS sequence"/>
</dbReference>
<feature type="non-terminal residue" evidence="1">
    <location>
        <position position="1"/>
    </location>
</feature>
<comment type="caution">
    <text evidence="1">The sequence shown here is derived from an EMBL/GenBank/DDBJ whole genome shotgun (WGS) entry which is preliminary data.</text>
</comment>
<proteinExistence type="predicted"/>
<reference evidence="1" key="1">
    <citation type="submission" date="2021-06" db="EMBL/GenBank/DDBJ databases">
        <authorList>
            <person name="Kallberg Y."/>
            <person name="Tangrot J."/>
            <person name="Rosling A."/>
        </authorList>
    </citation>
    <scope>NUCLEOTIDE SEQUENCE</scope>
    <source>
        <strain evidence="1">IL203A</strain>
    </source>
</reference>
<dbReference type="EMBL" id="CAJVPU010009440">
    <property type="protein sequence ID" value="CAG8594874.1"/>
    <property type="molecule type" value="Genomic_DNA"/>
</dbReference>
<keyword evidence="2" id="KW-1185">Reference proteome</keyword>
<sequence length="42" mass="4847">LKLPEEEPSLTEIKDEIRDIKAIIKDLPTLKDLKDLKESSKI</sequence>
<protein>
    <submittedName>
        <fullName evidence="1">17261_t:CDS:1</fullName>
    </submittedName>
</protein>
<evidence type="ECO:0000313" key="2">
    <source>
        <dbReference type="Proteomes" id="UP000789702"/>
    </source>
</evidence>